<sequence length="38" mass="4444">MSKLQELAAARAANGDDDNFFLRMSKNCWRYLRAPVQR</sequence>
<gene>
    <name evidence="1" type="ordered locus">Desku_0748</name>
</gene>
<evidence type="ECO:0000313" key="2">
    <source>
        <dbReference type="Proteomes" id="UP000009229"/>
    </source>
</evidence>
<proteinExistence type="predicted"/>
<evidence type="ECO:0000313" key="1">
    <source>
        <dbReference type="EMBL" id="AEG14354.1"/>
    </source>
</evidence>
<keyword evidence="2" id="KW-1185">Reference proteome</keyword>
<dbReference type="AlphaFoldDB" id="A0AAU8P882"/>
<organism evidence="1 2">
    <name type="scientific">Desulfofundulus kuznetsovii (strain DSM 6115 / VKM B-1805 / 17)</name>
    <name type="common">Desulfotomaculum kuznetsovii</name>
    <dbReference type="NCBI Taxonomy" id="760568"/>
    <lineage>
        <taxon>Bacteria</taxon>
        <taxon>Bacillati</taxon>
        <taxon>Bacillota</taxon>
        <taxon>Clostridia</taxon>
        <taxon>Eubacteriales</taxon>
        <taxon>Peptococcaceae</taxon>
        <taxon>Desulfofundulus</taxon>
    </lineage>
</organism>
<accession>A0AAU8P882</accession>
<dbReference type="KEGG" id="dku:Desku_0748"/>
<dbReference type="Proteomes" id="UP000009229">
    <property type="component" value="Chromosome"/>
</dbReference>
<protein>
    <submittedName>
        <fullName evidence="1">Uncharacterized protein</fullName>
    </submittedName>
</protein>
<name>A0AAU8P882_DESK7</name>
<dbReference type="EMBL" id="CP002770">
    <property type="protein sequence ID" value="AEG14354.1"/>
    <property type="molecule type" value="Genomic_DNA"/>
</dbReference>
<reference evidence="2" key="1">
    <citation type="submission" date="2011-05" db="EMBL/GenBank/DDBJ databases">
        <title>Complete sequence of Desulfotomaculum kuznetsovii DSM 6115.</title>
        <authorList>
            <person name="Lucas S."/>
            <person name="Han J."/>
            <person name="Lapidus A."/>
            <person name="Cheng J.-F."/>
            <person name="Goodwin L."/>
            <person name="Pitluck S."/>
            <person name="Peters L."/>
            <person name="Mikhailova N."/>
            <person name="Lu M."/>
            <person name="Saunders E."/>
            <person name="Han C."/>
            <person name="Tapia R."/>
            <person name="Land M."/>
            <person name="Hauser L."/>
            <person name="Kyrpides N."/>
            <person name="Ivanova N."/>
            <person name="Pagani I."/>
            <person name="Nazina T."/>
            <person name="Ivanova A."/>
            <person name="Parshina S."/>
            <person name="Kuever J."/>
            <person name="Muyzer G."/>
            <person name="Plugge C."/>
            <person name="Stams A."/>
            <person name="Woyke T."/>
        </authorList>
    </citation>
    <scope>NUCLEOTIDE SEQUENCE [LARGE SCALE GENOMIC DNA]</scope>
    <source>
        <strain evidence="2">DSM 6115 / VKM B-1805 / 17</strain>
    </source>
</reference>